<evidence type="ECO:0000313" key="2">
    <source>
        <dbReference type="Proteomes" id="UP001209654"/>
    </source>
</evidence>
<accession>A0ABQ5MQZ5</accession>
<keyword evidence="2" id="KW-1185">Reference proteome</keyword>
<dbReference type="Proteomes" id="UP001209654">
    <property type="component" value="Unassembled WGS sequence"/>
</dbReference>
<comment type="caution">
    <text evidence="1">The sequence shown here is derived from an EMBL/GenBank/DDBJ whole genome shotgun (WGS) entry which is preliminary data.</text>
</comment>
<dbReference type="InterPro" id="IPR004260">
    <property type="entry name" value="Pyr-dimer_DNA_glycosylase"/>
</dbReference>
<sequence>MRLWSLHPRYLDQKGLVACWRESLLAQKVLAGATKGYRNHPQLVRFRAAADPEAAIGAYLVGLAVEAEGRGYRFNTALVLSAEPASAAPILVTEGQLNFERQHLLAKLATRDPDRRHQLSPAMAGSVPDAHPLFRVIGGPVEDWERAV</sequence>
<dbReference type="Pfam" id="PF03013">
    <property type="entry name" value="Pyr_excise"/>
    <property type="match status" value="1"/>
</dbReference>
<keyword evidence="1" id="KW-0456">Lyase</keyword>
<name>A0ABQ5MQZ5_9MICC</name>
<dbReference type="EMBL" id="BRVS01000004">
    <property type="protein sequence ID" value="GLB66411.1"/>
    <property type="molecule type" value="Genomic_DNA"/>
</dbReference>
<protein>
    <submittedName>
        <fullName evidence="1">Pyrimidine dimer DNA glycosylase /DNA-(Apurinic or apyrimidinic site) lyase</fullName>
    </submittedName>
</protein>
<dbReference type="RefSeq" id="WP_264794578.1">
    <property type="nucleotide sequence ID" value="NZ_BRVS01000004.1"/>
</dbReference>
<dbReference type="GO" id="GO:0016829">
    <property type="term" value="F:lyase activity"/>
    <property type="evidence" value="ECO:0007669"/>
    <property type="project" value="UniProtKB-KW"/>
</dbReference>
<proteinExistence type="predicted"/>
<reference evidence="1 2" key="1">
    <citation type="journal article" date="2023" name="Int. J. Syst. Evol. Microbiol.">
        <title>Arthrobacter mangrovi sp. nov., an actinobacterium isolated from the rhizosphere of a mangrove.</title>
        <authorList>
            <person name="Hamada M."/>
            <person name="Saitou S."/>
            <person name="Enomoto N."/>
            <person name="Nanri K."/>
            <person name="Hidaka K."/>
            <person name="Miura T."/>
            <person name="Tamura T."/>
        </authorList>
    </citation>
    <scope>NUCLEOTIDE SEQUENCE [LARGE SCALE GENOMIC DNA]</scope>
    <source>
        <strain evidence="1 2">NBRC 112813</strain>
    </source>
</reference>
<organism evidence="1 2">
    <name type="scientific">Arthrobacter mangrovi</name>
    <dbReference type="NCBI Taxonomy" id="2966350"/>
    <lineage>
        <taxon>Bacteria</taxon>
        <taxon>Bacillati</taxon>
        <taxon>Actinomycetota</taxon>
        <taxon>Actinomycetes</taxon>
        <taxon>Micrococcales</taxon>
        <taxon>Micrococcaceae</taxon>
        <taxon>Arthrobacter</taxon>
    </lineage>
</organism>
<gene>
    <name evidence="1" type="ORF">AHIS1636_08500</name>
</gene>
<evidence type="ECO:0000313" key="1">
    <source>
        <dbReference type="EMBL" id="GLB66411.1"/>
    </source>
</evidence>